<evidence type="ECO:0000256" key="7">
    <source>
        <dbReference type="ARBA" id="ARBA00023012"/>
    </source>
</evidence>
<evidence type="ECO:0000256" key="1">
    <source>
        <dbReference type="ARBA" id="ARBA00000085"/>
    </source>
</evidence>
<dbReference type="InterPro" id="IPR029016">
    <property type="entry name" value="GAF-like_dom_sf"/>
</dbReference>
<name>A0A4R3HW97_PAULE</name>
<evidence type="ECO:0000256" key="6">
    <source>
        <dbReference type="ARBA" id="ARBA00022777"/>
    </source>
</evidence>
<dbReference type="Proteomes" id="UP000295382">
    <property type="component" value="Unassembled WGS sequence"/>
</dbReference>
<feature type="modified residue" description="4-aspartylphosphate" evidence="11">
    <location>
        <position position="1028"/>
    </location>
</feature>
<feature type="transmembrane region" description="Helical" evidence="13">
    <location>
        <begin position="131"/>
        <end position="151"/>
    </location>
</feature>
<dbReference type="SMART" id="SM00448">
    <property type="entry name" value="REC"/>
    <property type="match status" value="3"/>
</dbReference>
<keyword evidence="13" id="KW-0472">Membrane</keyword>
<dbReference type="SUPFAM" id="SSF55781">
    <property type="entry name" value="GAF domain-like"/>
    <property type="match status" value="1"/>
</dbReference>
<reference evidence="16 17" key="1">
    <citation type="submission" date="2019-03" db="EMBL/GenBank/DDBJ databases">
        <title>Genomic Encyclopedia of Type Strains, Phase IV (KMG-IV): sequencing the most valuable type-strain genomes for metagenomic binning, comparative biology and taxonomic classification.</title>
        <authorList>
            <person name="Goeker M."/>
        </authorList>
    </citation>
    <scope>NUCLEOTIDE SEQUENCE [LARGE SCALE GENOMIC DNA]</scope>
    <source>
        <strain evidence="16 17">DSM 7445</strain>
    </source>
</reference>
<keyword evidence="3 11" id="KW-0597">Phosphoprotein</keyword>
<dbReference type="CDD" id="cd00082">
    <property type="entry name" value="HisKA"/>
    <property type="match status" value="1"/>
</dbReference>
<evidence type="ECO:0000256" key="10">
    <source>
        <dbReference type="ARBA" id="ARBA00070152"/>
    </source>
</evidence>
<dbReference type="InterPro" id="IPR036890">
    <property type="entry name" value="HATPase_C_sf"/>
</dbReference>
<dbReference type="PROSITE" id="PS50109">
    <property type="entry name" value="HIS_KIN"/>
    <property type="match status" value="1"/>
</dbReference>
<feature type="transmembrane region" description="Helical" evidence="13">
    <location>
        <begin position="100"/>
        <end position="119"/>
    </location>
</feature>
<keyword evidence="6 16" id="KW-0418">Kinase</keyword>
<dbReference type="Pfam" id="PF13185">
    <property type="entry name" value="GAF_2"/>
    <property type="match status" value="1"/>
</dbReference>
<feature type="domain" description="Response regulatory" evidence="15">
    <location>
        <begin position="978"/>
        <end position="1095"/>
    </location>
</feature>
<dbReference type="SMART" id="SM00065">
    <property type="entry name" value="GAF"/>
    <property type="match status" value="1"/>
</dbReference>
<dbReference type="PROSITE" id="PS50110">
    <property type="entry name" value="RESPONSE_REGULATORY"/>
    <property type="match status" value="3"/>
</dbReference>
<gene>
    <name evidence="16" type="ORF">EDC30_110118</name>
</gene>
<evidence type="ECO:0000256" key="12">
    <source>
        <dbReference type="SAM" id="Coils"/>
    </source>
</evidence>
<keyword evidence="8" id="KW-0843">Virulence</keyword>
<sequence length="1097" mass="120937">MRASYLLGRHKAVKTLAIYSRYNRALPRSLFIARAPPRLPLAILTNYMHSTSRDQTASYIGITLLSIAVFIIDFFTRVGIAEWVFYLIPVIMSAFQRRKYFPFIVAAVQLVLIAAGFVASPEGINENIAMINRAFCAISVFAAAFLAHRVVAERLTAQRLSWLQQGHNEVATSVQGEQDIDETGDNLLRALARYVDAQVGVLYRIDGERLVLTGSFAMQSAAAELPVRHGLAGEAVRDREAVVVRDIPDGYIKYGSATGGAIPRQLLIAPLTASGQVQGVLELGFAGEDRSLEKELALAKVIMETAGIGLRSALYRRHLKELLEETQRQAEELQAQHEELRVANEELEEQGRVLLESQTRLENQQAELEQTNVQLEEQAQHLERQKAELVQAQRAMEINAEELAKSNRYKSEFLANMSHELRTPLNSSLILSQILIENKTGTLTEEQVRYARTIHASNNDLLALINEILDLSKIEAGHVDILPEPVSIAGILEPLRQSFEPIAKEKDLAFTVGVAAGAPATFITDVQRLQQILKNLLSNAFKFTERGEVILHVAAAANDCIAFSVRDSGIGIPEHQQGVIFEAFRQADGTTSRKYGGTGLGLSISRELARLLGGDIQVQSTPGLGSTFTVVVSANLAAATGVTVEERPAALPAPEPEPAMAEANSVDGFKVVRTDAVVDHGGRQAANAGLAPTAVVPAADYRLQRQHERLILVIEDDERFASILRELVQELKFDCVVAANGAEAIRLAKDIKPNGILLDVGLPDQSGLSVLEQLKRDPVTRHIPIHVASVDDHIQTALELGAVGYVLKPVAREELIEAIAKLEAKSQERARQVLVVEDDVTLRENIATLLQAQDVEITTVGTVADALQRLSDSTFDCMVMDLTLPDASGYDLLEKMAAGGKYSFPPVIVYTGRVLTRDEEQRLRRYSKSIIVKGARSPERLMDEVTLFLHRVEASMPPDQKQLLLQARQRDVLFEGRRILLAEDDVRNIFALSSVFEPLGAKLEIARNGKEALVLLERDRHIDLVLMDLMMPEMDGLTAMREIRNRPELARLPIIALTAKAMPDDRKSCLDAGANDYIAKPIDVERLISLCRVWLPK</sequence>
<comment type="caution">
    <text evidence="16">The sequence shown here is derived from an EMBL/GenBank/DDBJ whole genome shotgun (WGS) entry which is preliminary data.</text>
</comment>
<evidence type="ECO:0000259" key="14">
    <source>
        <dbReference type="PROSITE" id="PS50109"/>
    </source>
</evidence>
<dbReference type="Gene3D" id="3.30.450.40">
    <property type="match status" value="1"/>
</dbReference>
<proteinExistence type="predicted"/>
<dbReference type="SUPFAM" id="SSF55874">
    <property type="entry name" value="ATPase domain of HSP90 chaperone/DNA topoisomerase II/histidine kinase"/>
    <property type="match status" value="1"/>
</dbReference>
<feature type="modified residue" description="4-aspartylphosphate" evidence="11">
    <location>
        <position position="759"/>
    </location>
</feature>
<dbReference type="InterPro" id="IPR003018">
    <property type="entry name" value="GAF"/>
</dbReference>
<dbReference type="SMART" id="SM00387">
    <property type="entry name" value="HATPase_c"/>
    <property type="match status" value="1"/>
</dbReference>
<evidence type="ECO:0000256" key="11">
    <source>
        <dbReference type="PROSITE-ProRule" id="PRU00169"/>
    </source>
</evidence>
<dbReference type="CDD" id="cd16922">
    <property type="entry name" value="HATPase_EvgS-ArcB-TorS-like"/>
    <property type="match status" value="1"/>
</dbReference>
<evidence type="ECO:0000256" key="8">
    <source>
        <dbReference type="ARBA" id="ARBA00023026"/>
    </source>
</evidence>
<dbReference type="Pfam" id="PF02518">
    <property type="entry name" value="HATPase_c"/>
    <property type="match status" value="1"/>
</dbReference>
<feature type="domain" description="Histidine kinase" evidence="14">
    <location>
        <begin position="416"/>
        <end position="636"/>
    </location>
</feature>
<dbReference type="PRINTS" id="PR00344">
    <property type="entry name" value="BCTRLSENSOR"/>
</dbReference>
<dbReference type="Gene3D" id="3.40.50.2300">
    <property type="match status" value="3"/>
</dbReference>
<dbReference type="PANTHER" id="PTHR45339:SF1">
    <property type="entry name" value="HYBRID SIGNAL TRANSDUCTION HISTIDINE KINASE J"/>
    <property type="match status" value="1"/>
</dbReference>
<dbReference type="PANTHER" id="PTHR45339">
    <property type="entry name" value="HYBRID SIGNAL TRANSDUCTION HISTIDINE KINASE J"/>
    <property type="match status" value="1"/>
</dbReference>
<keyword evidence="17" id="KW-1185">Reference proteome</keyword>
<dbReference type="SUPFAM" id="SSF52172">
    <property type="entry name" value="CheY-like"/>
    <property type="match status" value="3"/>
</dbReference>
<dbReference type="InterPro" id="IPR011006">
    <property type="entry name" value="CheY-like_superfamily"/>
</dbReference>
<evidence type="ECO:0000313" key="17">
    <source>
        <dbReference type="Proteomes" id="UP000295382"/>
    </source>
</evidence>
<comment type="catalytic activity">
    <reaction evidence="1">
        <text>ATP + protein L-histidine = ADP + protein N-phospho-L-histidine.</text>
        <dbReference type="EC" id="2.7.13.3"/>
    </reaction>
</comment>
<dbReference type="Gene3D" id="1.10.287.130">
    <property type="match status" value="1"/>
</dbReference>
<dbReference type="Pfam" id="PF00512">
    <property type="entry name" value="HisKA"/>
    <property type="match status" value="1"/>
</dbReference>
<evidence type="ECO:0000256" key="2">
    <source>
        <dbReference type="ARBA" id="ARBA00012438"/>
    </source>
</evidence>
<evidence type="ECO:0000313" key="16">
    <source>
        <dbReference type="EMBL" id="TCS35649.1"/>
    </source>
</evidence>
<dbReference type="InterPro" id="IPR036097">
    <property type="entry name" value="HisK_dim/P_sf"/>
</dbReference>
<keyword evidence="7" id="KW-0902">Two-component regulatory system</keyword>
<dbReference type="InterPro" id="IPR003661">
    <property type="entry name" value="HisK_dim/P_dom"/>
</dbReference>
<protein>
    <recommendedName>
        <fullName evidence="10">Virulence sensor protein BvgS</fullName>
        <ecNumber evidence="2">2.7.13.3</ecNumber>
    </recommendedName>
</protein>
<dbReference type="FunFam" id="3.30.565.10:FF:000010">
    <property type="entry name" value="Sensor histidine kinase RcsC"/>
    <property type="match status" value="1"/>
</dbReference>
<keyword evidence="13" id="KW-0812">Transmembrane</keyword>
<evidence type="ECO:0000259" key="15">
    <source>
        <dbReference type="PROSITE" id="PS50110"/>
    </source>
</evidence>
<dbReference type="AlphaFoldDB" id="A0A4R3HW97"/>
<dbReference type="Gene3D" id="3.30.565.10">
    <property type="entry name" value="Histidine kinase-like ATPase, C-terminal domain"/>
    <property type="match status" value="1"/>
</dbReference>
<keyword evidence="5" id="KW-0732">Signal</keyword>
<dbReference type="EMBL" id="SLZQ01000010">
    <property type="protein sequence ID" value="TCS35649.1"/>
    <property type="molecule type" value="Genomic_DNA"/>
</dbReference>
<dbReference type="CDD" id="cd17546">
    <property type="entry name" value="REC_hyHK_CKI1_RcsC-like"/>
    <property type="match status" value="1"/>
</dbReference>
<keyword evidence="12" id="KW-0175">Coiled coil</keyword>
<dbReference type="InterPro" id="IPR005467">
    <property type="entry name" value="His_kinase_dom"/>
</dbReference>
<evidence type="ECO:0000256" key="3">
    <source>
        <dbReference type="ARBA" id="ARBA00022553"/>
    </source>
</evidence>
<feature type="modified residue" description="4-aspartylphosphate" evidence="11">
    <location>
        <position position="881"/>
    </location>
</feature>
<dbReference type="EC" id="2.7.13.3" evidence="2"/>
<keyword evidence="13" id="KW-1133">Transmembrane helix</keyword>
<evidence type="ECO:0000256" key="13">
    <source>
        <dbReference type="SAM" id="Phobius"/>
    </source>
</evidence>
<dbReference type="GO" id="GO:0000155">
    <property type="term" value="F:phosphorelay sensor kinase activity"/>
    <property type="evidence" value="ECO:0007669"/>
    <property type="project" value="InterPro"/>
</dbReference>
<evidence type="ECO:0000256" key="9">
    <source>
        <dbReference type="ARBA" id="ARBA00058004"/>
    </source>
</evidence>
<feature type="domain" description="Response regulatory" evidence="15">
    <location>
        <begin position="710"/>
        <end position="823"/>
    </location>
</feature>
<dbReference type="SUPFAM" id="SSF47384">
    <property type="entry name" value="Homodimeric domain of signal transducing histidine kinase"/>
    <property type="match status" value="1"/>
</dbReference>
<dbReference type="Pfam" id="PF00072">
    <property type="entry name" value="Response_reg"/>
    <property type="match status" value="3"/>
</dbReference>
<comment type="function">
    <text evidence="9">Member of the two-component regulatory system BvgS/BvgA. Phosphorylates BvgA via a four-step phosphorelay in response to environmental signals.</text>
</comment>
<dbReference type="InterPro" id="IPR004358">
    <property type="entry name" value="Sig_transdc_His_kin-like_C"/>
</dbReference>
<dbReference type="CDD" id="cd00156">
    <property type="entry name" value="REC"/>
    <property type="match status" value="1"/>
</dbReference>
<feature type="transmembrane region" description="Helical" evidence="13">
    <location>
        <begin position="57"/>
        <end position="80"/>
    </location>
</feature>
<feature type="coiled-coil region" evidence="12">
    <location>
        <begin position="316"/>
        <end position="402"/>
    </location>
</feature>
<evidence type="ECO:0000256" key="4">
    <source>
        <dbReference type="ARBA" id="ARBA00022679"/>
    </source>
</evidence>
<accession>A0A4R3HW97</accession>
<evidence type="ECO:0000256" key="5">
    <source>
        <dbReference type="ARBA" id="ARBA00022729"/>
    </source>
</evidence>
<feature type="domain" description="Response regulatory" evidence="15">
    <location>
        <begin position="832"/>
        <end position="948"/>
    </location>
</feature>
<organism evidence="16 17">
    <name type="scientific">Paucimonas lemoignei</name>
    <name type="common">Pseudomonas lemoignei</name>
    <dbReference type="NCBI Taxonomy" id="29443"/>
    <lineage>
        <taxon>Bacteria</taxon>
        <taxon>Pseudomonadati</taxon>
        <taxon>Pseudomonadota</taxon>
        <taxon>Betaproteobacteria</taxon>
        <taxon>Burkholderiales</taxon>
        <taxon>Burkholderiaceae</taxon>
        <taxon>Paucimonas</taxon>
    </lineage>
</organism>
<keyword evidence="4" id="KW-0808">Transferase</keyword>
<dbReference type="InterPro" id="IPR003594">
    <property type="entry name" value="HATPase_dom"/>
</dbReference>
<dbReference type="InterPro" id="IPR001789">
    <property type="entry name" value="Sig_transdc_resp-reg_receiver"/>
</dbReference>
<dbReference type="SMART" id="SM00388">
    <property type="entry name" value="HisKA"/>
    <property type="match status" value="1"/>
</dbReference>